<sequence>MATNLDDCAVDQPRYRDYLRLLERVLRHFGKYYLDAERDARTREEESTSLYAIKFLATIRAFRLKHLYSPMYLAQPRIDLADSGFPSAYDISLLNADLATKGERLPKFPPIEALQEALLDNLMAVPSEEDEAKHEEKRRNLLWQISERAYLESLDLKAQFFQFTPGKLFEIPSDEFAEEGRRAYVFSWGCYDVETNRPCVYFMIMTQDRGERPLHEENNPEYAMFLETIQAIATRAPTNLRAIAVRLDESFGPLYPKMLKRICVGPLISPMLHQTVETISTHKGSIEERLLPLFDRAELKSDDFVLLFRTEVVHSIREEMPHHLLPFNRPKVRQIFHVPKNDHELLKRGASAVAHYALLPHALRQHLGDEDLKHLPEFSGIEYLTCQPEEEEVINVG</sequence>
<reference evidence="1 2" key="1">
    <citation type="journal article" date="2016" name="Nat. Commun.">
        <title>Thousands of microbial genomes shed light on interconnected biogeochemical processes in an aquifer system.</title>
        <authorList>
            <person name="Anantharaman K."/>
            <person name="Brown C.T."/>
            <person name="Hug L.A."/>
            <person name="Sharon I."/>
            <person name="Castelle C.J."/>
            <person name="Probst A.J."/>
            <person name="Thomas B.C."/>
            <person name="Singh A."/>
            <person name="Wilkins M.J."/>
            <person name="Karaoz U."/>
            <person name="Brodie E.L."/>
            <person name="Williams K.H."/>
            <person name="Hubbard S.S."/>
            <person name="Banfield J.F."/>
        </authorList>
    </citation>
    <scope>NUCLEOTIDE SEQUENCE [LARGE SCALE GENOMIC DNA]</scope>
</reference>
<proteinExistence type="predicted"/>
<dbReference type="Proteomes" id="UP000176377">
    <property type="component" value="Unassembled WGS sequence"/>
</dbReference>
<evidence type="ECO:0000313" key="2">
    <source>
        <dbReference type="Proteomes" id="UP000176377"/>
    </source>
</evidence>
<accession>A0A1F6DFE6</accession>
<evidence type="ECO:0000313" key="1">
    <source>
        <dbReference type="EMBL" id="OGG59742.1"/>
    </source>
</evidence>
<dbReference type="AlphaFoldDB" id="A0A1F6DFE6"/>
<gene>
    <name evidence="1" type="ORF">A2765_04100</name>
</gene>
<protein>
    <submittedName>
        <fullName evidence="1">Uncharacterized protein</fullName>
    </submittedName>
</protein>
<comment type="caution">
    <text evidence="1">The sequence shown here is derived from an EMBL/GenBank/DDBJ whole genome shotgun (WGS) entry which is preliminary data.</text>
</comment>
<organism evidence="1 2">
    <name type="scientific">Candidatus Kaiserbacteria bacterium RIFCSPHIGHO2_01_FULL_56_24</name>
    <dbReference type="NCBI Taxonomy" id="1798487"/>
    <lineage>
        <taxon>Bacteria</taxon>
        <taxon>Candidatus Kaiseribacteriota</taxon>
    </lineage>
</organism>
<dbReference type="EMBL" id="MFLA01000016">
    <property type="protein sequence ID" value="OGG59742.1"/>
    <property type="molecule type" value="Genomic_DNA"/>
</dbReference>
<name>A0A1F6DFE6_9BACT</name>